<sequence length="156" mass="16845">MKNSRDLLHSFHSHQLLQPRPQSDYLSVPNGPVLAELRPIRLSALLPTSSSFHTEMGIWKREAQCHENRINGLRQQMEDSGSVDACTGKQRSPPQDCRPSHVVGEAGRTRPDALPAARSAAGSPCCPTHHPAEASPPPQPCSFICSPSASARPPCG</sequence>
<evidence type="ECO:0000313" key="3">
    <source>
        <dbReference type="Proteomes" id="UP000558488"/>
    </source>
</evidence>
<keyword evidence="3" id="KW-1185">Reference proteome</keyword>
<gene>
    <name evidence="2" type="ORF">mPipKuh1_010214</name>
</gene>
<protein>
    <submittedName>
        <fullName evidence="2">Uncharacterized protein</fullName>
    </submittedName>
</protein>
<evidence type="ECO:0000256" key="1">
    <source>
        <dbReference type="SAM" id="MobiDB-lite"/>
    </source>
</evidence>
<accession>A0A7J7RZW8</accession>
<organism evidence="2 3">
    <name type="scientific">Pipistrellus kuhlii</name>
    <name type="common">Kuhl's pipistrelle</name>
    <dbReference type="NCBI Taxonomy" id="59472"/>
    <lineage>
        <taxon>Eukaryota</taxon>
        <taxon>Metazoa</taxon>
        <taxon>Chordata</taxon>
        <taxon>Craniata</taxon>
        <taxon>Vertebrata</taxon>
        <taxon>Euteleostomi</taxon>
        <taxon>Mammalia</taxon>
        <taxon>Eutheria</taxon>
        <taxon>Laurasiatheria</taxon>
        <taxon>Chiroptera</taxon>
        <taxon>Yangochiroptera</taxon>
        <taxon>Vespertilionidae</taxon>
        <taxon>Pipistrellus</taxon>
    </lineage>
</organism>
<evidence type="ECO:0000313" key="2">
    <source>
        <dbReference type="EMBL" id="KAF6281681.1"/>
    </source>
</evidence>
<dbReference type="AlphaFoldDB" id="A0A7J7RZW8"/>
<dbReference type="EMBL" id="JACAGB010000056">
    <property type="protein sequence ID" value="KAF6281681.1"/>
    <property type="molecule type" value="Genomic_DNA"/>
</dbReference>
<name>A0A7J7RZW8_PIPKU</name>
<reference evidence="2 3" key="1">
    <citation type="journal article" date="2020" name="Nature">
        <title>Six reference-quality genomes reveal evolution of bat adaptations.</title>
        <authorList>
            <person name="Jebb D."/>
            <person name="Huang Z."/>
            <person name="Pippel M."/>
            <person name="Hughes G.M."/>
            <person name="Lavrichenko K."/>
            <person name="Devanna P."/>
            <person name="Winkler S."/>
            <person name="Jermiin L.S."/>
            <person name="Skirmuntt E.C."/>
            <person name="Katzourakis A."/>
            <person name="Burkitt-Gray L."/>
            <person name="Ray D.A."/>
            <person name="Sullivan K.A.M."/>
            <person name="Roscito J.G."/>
            <person name="Kirilenko B.M."/>
            <person name="Davalos L.M."/>
            <person name="Corthals A.P."/>
            <person name="Power M.L."/>
            <person name="Jones G."/>
            <person name="Ransome R.D."/>
            <person name="Dechmann D.K.N."/>
            <person name="Locatelli A.G."/>
            <person name="Puechmaille S.J."/>
            <person name="Fedrigo O."/>
            <person name="Jarvis E.D."/>
            <person name="Hiller M."/>
            <person name="Vernes S.C."/>
            <person name="Myers E.W."/>
            <person name="Teeling E.C."/>
        </authorList>
    </citation>
    <scope>NUCLEOTIDE SEQUENCE [LARGE SCALE GENOMIC DNA]</scope>
    <source>
        <strain evidence="2">MPipKuh1</strain>
        <tissue evidence="2">Flight muscle</tissue>
    </source>
</reference>
<comment type="caution">
    <text evidence="2">The sequence shown here is derived from an EMBL/GenBank/DDBJ whole genome shotgun (WGS) entry which is preliminary data.</text>
</comment>
<feature type="region of interest" description="Disordered" evidence="1">
    <location>
        <begin position="78"/>
        <end position="142"/>
    </location>
</feature>
<proteinExistence type="predicted"/>
<dbReference type="Proteomes" id="UP000558488">
    <property type="component" value="Unassembled WGS sequence"/>
</dbReference>